<evidence type="ECO:0000313" key="7">
    <source>
        <dbReference type="EMBL" id="KAA0024491.1"/>
    </source>
</evidence>
<organism evidence="7 8">
    <name type="scientific">Antrihabitans cavernicola</name>
    <dbReference type="NCBI Taxonomy" id="2495913"/>
    <lineage>
        <taxon>Bacteria</taxon>
        <taxon>Bacillati</taxon>
        <taxon>Actinomycetota</taxon>
        <taxon>Actinomycetes</taxon>
        <taxon>Mycobacteriales</taxon>
        <taxon>Nocardiaceae</taxon>
        <taxon>Antrihabitans</taxon>
    </lineage>
</organism>
<dbReference type="Proteomes" id="UP000322244">
    <property type="component" value="Unassembled WGS sequence"/>
</dbReference>
<name>A0A5A7SJX2_9NOCA</name>
<reference evidence="7 8" key="1">
    <citation type="submission" date="2019-07" db="EMBL/GenBank/DDBJ databases">
        <title>Rhodococcus cavernicolus sp. nov., isolated from a cave.</title>
        <authorList>
            <person name="Lee S.D."/>
        </authorList>
    </citation>
    <scope>NUCLEOTIDE SEQUENCE [LARGE SCALE GENOMIC DNA]</scope>
    <source>
        <strain evidence="7 8">C1-24</strain>
    </source>
</reference>
<proteinExistence type="predicted"/>
<evidence type="ECO:0000256" key="5">
    <source>
        <dbReference type="SAM" id="MobiDB-lite"/>
    </source>
</evidence>
<evidence type="ECO:0000256" key="1">
    <source>
        <dbReference type="ARBA" id="ARBA00004141"/>
    </source>
</evidence>
<sequence length="267" mass="30914">MTQQQARLSRPPVRSVDWLMLALAVLSVIYLVWITFWHVSASTLNTVHRVDYVVCAIFAIDFLVRWRRERTGWRFLLRNWYEILGMIPIATPIVRSFPALKILFVLARLGRVLDRAFGDQITSNILNRFTRGVVGLIKRPITIAVLDEVGGVLRSGHYTQNIARALEENHRELDDMILELIKNDPQTGRLKFLPFHDDVVRLAADTTFRIIMQMLADPRTDELVSDMLRENVEQIRSSVHELYRAEGPAAKMPDFDPPDRPTERFPR</sequence>
<keyword evidence="3 6" id="KW-1133">Transmembrane helix</keyword>
<evidence type="ECO:0000313" key="8">
    <source>
        <dbReference type="Proteomes" id="UP000322244"/>
    </source>
</evidence>
<dbReference type="GO" id="GO:0016020">
    <property type="term" value="C:membrane"/>
    <property type="evidence" value="ECO:0007669"/>
    <property type="project" value="UniProtKB-SubCell"/>
</dbReference>
<dbReference type="InterPro" id="IPR027359">
    <property type="entry name" value="Volt_channel_dom_sf"/>
</dbReference>
<keyword evidence="4 6" id="KW-0472">Membrane</keyword>
<evidence type="ECO:0000256" key="6">
    <source>
        <dbReference type="SAM" id="Phobius"/>
    </source>
</evidence>
<comment type="subcellular location">
    <subcellularLocation>
        <location evidence="1">Membrane</location>
        <topology evidence="1">Multi-pass membrane protein</topology>
    </subcellularLocation>
</comment>
<dbReference type="Gene3D" id="1.20.120.350">
    <property type="entry name" value="Voltage-gated potassium channels. Chain C"/>
    <property type="match status" value="1"/>
</dbReference>
<gene>
    <name evidence="7" type="ORF">FOY51_00535</name>
</gene>
<evidence type="ECO:0000256" key="2">
    <source>
        <dbReference type="ARBA" id="ARBA00022692"/>
    </source>
</evidence>
<comment type="caution">
    <text evidence="7">The sequence shown here is derived from an EMBL/GenBank/DDBJ whole genome shotgun (WGS) entry which is preliminary data.</text>
</comment>
<keyword evidence="2 6" id="KW-0812">Transmembrane</keyword>
<dbReference type="EMBL" id="VLNY01000001">
    <property type="protein sequence ID" value="KAA0024491.1"/>
    <property type="molecule type" value="Genomic_DNA"/>
</dbReference>
<protein>
    <submittedName>
        <fullName evidence="7">Ion transporter</fullName>
    </submittedName>
</protein>
<dbReference type="OrthoDB" id="6717392at2"/>
<evidence type="ECO:0000256" key="4">
    <source>
        <dbReference type="ARBA" id="ARBA00023136"/>
    </source>
</evidence>
<evidence type="ECO:0000256" key="3">
    <source>
        <dbReference type="ARBA" id="ARBA00022989"/>
    </source>
</evidence>
<accession>A0A5A7SJX2</accession>
<dbReference type="SUPFAM" id="SSF81324">
    <property type="entry name" value="Voltage-gated potassium channels"/>
    <property type="match status" value="1"/>
</dbReference>
<feature type="compositionally biased region" description="Basic and acidic residues" evidence="5">
    <location>
        <begin position="253"/>
        <end position="267"/>
    </location>
</feature>
<feature type="region of interest" description="Disordered" evidence="5">
    <location>
        <begin position="245"/>
        <end position="267"/>
    </location>
</feature>
<keyword evidence="8" id="KW-1185">Reference proteome</keyword>
<dbReference type="RefSeq" id="WP_149428266.1">
    <property type="nucleotide sequence ID" value="NZ_VLNY01000001.1"/>
</dbReference>
<feature type="transmembrane region" description="Helical" evidence="6">
    <location>
        <begin position="21"/>
        <end position="40"/>
    </location>
</feature>
<dbReference type="AlphaFoldDB" id="A0A5A7SJX2"/>